<evidence type="ECO:0000313" key="6">
    <source>
        <dbReference type="Proteomes" id="UP000654918"/>
    </source>
</evidence>
<dbReference type="PANTHER" id="PTHR43008:SF13">
    <property type="entry name" value="L-XYLULOSE REDUCTASE-RELATED"/>
    <property type="match status" value="1"/>
</dbReference>
<dbReference type="InterPro" id="IPR006083">
    <property type="entry name" value="PRK/URK"/>
</dbReference>
<reference evidence="5" key="1">
    <citation type="journal article" date="2020" name="Phytopathology">
        <title>Genome Sequence Resources of Colletotrichum truncatum, C. plurivorum, C. musicola, and C. sojae: Four Species Pathogenic to Soybean (Glycine max).</title>
        <authorList>
            <person name="Rogerio F."/>
            <person name="Boufleur T.R."/>
            <person name="Ciampi-Guillardi M."/>
            <person name="Sukno S.A."/>
            <person name="Thon M.R."/>
            <person name="Massola Junior N.S."/>
            <person name="Baroncelli R."/>
        </authorList>
    </citation>
    <scope>NUCLEOTIDE SEQUENCE</scope>
    <source>
        <strain evidence="5">LFN00145</strain>
    </source>
</reference>
<dbReference type="GO" id="GO:0050085">
    <property type="term" value="F:mannitol 2-dehydrogenase (NADP+) activity"/>
    <property type="evidence" value="ECO:0007669"/>
    <property type="project" value="UniProtKB-ARBA"/>
</dbReference>
<sequence length="491" mass="52979">MEATYQSLVQRILSKWDEKTRSENNTPDTHPRLIIALAGPPGSGKTTIAQRVVSAVNALPGPHPKSIVLPADGFHLPLATLRALPNAAEAIARRGAPWTFDGQGAVDLVRELRASAGRRPVLAPTFDHEVKDPVVGGLTVDADVEVCVVEGIYLLVDEEPWGQIAPLVDDRWLVRVEPEMARDRVAVRHLAAGIEDTMEKALHRAEANDMVNGEFIVTRSRGRKSIRAPNPPVQDSVFKQFRLDGRTVIITGGAGGIGTEIARGLAEAGANLAIWYHTSSKAATILTETLTKDFGVRSKAYQVDVRDYKLVEAAVAEAVADFGRLDVMIANAGVPSKAGGLDDAVEDWDRVRAVDFDGAYYCMRAAGLVFREQGSGVGIITASMSGHAANVPQEQSCYNACKAGTIHLAKSLAVEWAKWGGRINSVSPGYIDTAISGDCPFEMKEEWFSLTPLRRDADPRELKGIYLYLASDASSYTTGADFIIDGGYTAR</sequence>
<evidence type="ECO:0000256" key="1">
    <source>
        <dbReference type="ARBA" id="ARBA00006484"/>
    </source>
</evidence>
<gene>
    <name evidence="5" type="ORF">CPLU01_12195</name>
</gene>
<keyword evidence="2" id="KW-0521">NADP</keyword>
<evidence type="ECO:0000313" key="5">
    <source>
        <dbReference type="EMBL" id="KAF6822131.1"/>
    </source>
</evidence>
<dbReference type="GO" id="GO:0005524">
    <property type="term" value="F:ATP binding"/>
    <property type="evidence" value="ECO:0007669"/>
    <property type="project" value="InterPro"/>
</dbReference>
<name>A0A8H6K0P8_9PEZI</name>
<dbReference type="SUPFAM" id="SSF51735">
    <property type="entry name" value="NAD(P)-binding Rossmann-fold domains"/>
    <property type="match status" value="1"/>
</dbReference>
<dbReference type="GO" id="GO:0019594">
    <property type="term" value="P:mannitol metabolic process"/>
    <property type="evidence" value="ECO:0007669"/>
    <property type="project" value="UniProtKB-ARBA"/>
</dbReference>
<dbReference type="GO" id="GO:0050664">
    <property type="term" value="F:oxidoreductase activity, acting on NAD(P)H, oxygen as acceptor"/>
    <property type="evidence" value="ECO:0007669"/>
    <property type="project" value="TreeGrafter"/>
</dbReference>
<dbReference type="PROSITE" id="PS00061">
    <property type="entry name" value="ADH_SHORT"/>
    <property type="match status" value="1"/>
</dbReference>
<dbReference type="InterPro" id="IPR027417">
    <property type="entry name" value="P-loop_NTPase"/>
</dbReference>
<dbReference type="PRINTS" id="PR00080">
    <property type="entry name" value="SDRFAMILY"/>
</dbReference>
<dbReference type="PANTHER" id="PTHR43008">
    <property type="entry name" value="BENZIL REDUCTASE"/>
    <property type="match status" value="1"/>
</dbReference>
<dbReference type="FunFam" id="3.40.50.720:FF:000090">
    <property type="entry name" value="NADP-dependent mannitol dehydrogenase"/>
    <property type="match status" value="1"/>
</dbReference>
<proteinExistence type="inferred from homology"/>
<evidence type="ECO:0000256" key="2">
    <source>
        <dbReference type="ARBA" id="ARBA00022857"/>
    </source>
</evidence>
<dbReference type="InterPro" id="IPR036291">
    <property type="entry name" value="NAD(P)-bd_dom_sf"/>
</dbReference>
<dbReference type="SUPFAM" id="SSF52540">
    <property type="entry name" value="P-loop containing nucleoside triphosphate hydrolases"/>
    <property type="match status" value="1"/>
</dbReference>
<dbReference type="InterPro" id="IPR020904">
    <property type="entry name" value="Sc_DH/Rdtase_CS"/>
</dbReference>
<comment type="caution">
    <text evidence="5">The sequence shown here is derived from an EMBL/GenBank/DDBJ whole genome shotgun (WGS) entry which is preliminary data.</text>
</comment>
<dbReference type="Gene3D" id="3.40.50.720">
    <property type="entry name" value="NAD(P)-binding Rossmann-like Domain"/>
    <property type="match status" value="1"/>
</dbReference>
<evidence type="ECO:0000256" key="3">
    <source>
        <dbReference type="ARBA" id="ARBA00023002"/>
    </source>
</evidence>
<dbReference type="InterPro" id="IPR002347">
    <property type="entry name" value="SDR_fam"/>
</dbReference>
<dbReference type="Pfam" id="PF00485">
    <property type="entry name" value="PRK"/>
    <property type="match status" value="1"/>
</dbReference>
<protein>
    <submittedName>
        <fullName evidence="5">Short chain dehydrogenase</fullName>
    </submittedName>
</protein>
<dbReference type="AlphaFoldDB" id="A0A8H6K0P8"/>
<feature type="domain" description="Phosphoribulokinase/uridine kinase" evidence="4">
    <location>
        <begin position="34"/>
        <end position="169"/>
    </location>
</feature>
<dbReference type="PRINTS" id="PR00081">
    <property type="entry name" value="GDHRDH"/>
</dbReference>
<dbReference type="Pfam" id="PF13561">
    <property type="entry name" value="adh_short_C2"/>
    <property type="match status" value="1"/>
</dbReference>
<dbReference type="Gene3D" id="3.40.50.300">
    <property type="entry name" value="P-loop containing nucleotide triphosphate hydrolases"/>
    <property type="match status" value="2"/>
</dbReference>
<dbReference type="Proteomes" id="UP000654918">
    <property type="component" value="Unassembled WGS sequence"/>
</dbReference>
<accession>A0A8H6K0P8</accession>
<keyword evidence="3" id="KW-0560">Oxidoreductase</keyword>
<keyword evidence="6" id="KW-1185">Reference proteome</keyword>
<comment type="similarity">
    <text evidence="1">Belongs to the short-chain dehydrogenases/reductases (SDR) family.</text>
</comment>
<dbReference type="GO" id="GO:0016301">
    <property type="term" value="F:kinase activity"/>
    <property type="evidence" value="ECO:0007669"/>
    <property type="project" value="InterPro"/>
</dbReference>
<organism evidence="5 6">
    <name type="scientific">Colletotrichum plurivorum</name>
    <dbReference type="NCBI Taxonomy" id="2175906"/>
    <lineage>
        <taxon>Eukaryota</taxon>
        <taxon>Fungi</taxon>
        <taxon>Dikarya</taxon>
        <taxon>Ascomycota</taxon>
        <taxon>Pezizomycotina</taxon>
        <taxon>Sordariomycetes</taxon>
        <taxon>Hypocreomycetidae</taxon>
        <taxon>Glomerellales</taxon>
        <taxon>Glomerellaceae</taxon>
        <taxon>Colletotrichum</taxon>
        <taxon>Colletotrichum orchidearum species complex</taxon>
    </lineage>
</organism>
<evidence type="ECO:0000259" key="4">
    <source>
        <dbReference type="Pfam" id="PF00485"/>
    </source>
</evidence>
<dbReference type="EMBL" id="WIGO01000245">
    <property type="protein sequence ID" value="KAF6822131.1"/>
    <property type="molecule type" value="Genomic_DNA"/>
</dbReference>